<dbReference type="PANTHER" id="PTHR42794:SF1">
    <property type="entry name" value="HEMIN IMPORT ATP-BINDING PROTEIN HMUV"/>
    <property type="match status" value="1"/>
</dbReference>
<dbReference type="CDD" id="cd03214">
    <property type="entry name" value="ABC_Iron-Siderophores_B12_Hemin"/>
    <property type="match status" value="1"/>
</dbReference>
<accession>A0ABQ4DP91</accession>
<dbReference type="RefSeq" id="WP_378210344.1">
    <property type="nucleotide sequence ID" value="NZ_JBHUNL010000001.1"/>
</dbReference>
<dbReference type="Pfam" id="PF00005">
    <property type="entry name" value="ABC_tran"/>
    <property type="match status" value="1"/>
</dbReference>
<dbReference type="InterPro" id="IPR027417">
    <property type="entry name" value="P-loop_NTPase"/>
</dbReference>
<dbReference type="Proteomes" id="UP000614741">
    <property type="component" value="Unassembled WGS sequence"/>
</dbReference>
<dbReference type="GO" id="GO:0005524">
    <property type="term" value="F:ATP binding"/>
    <property type="evidence" value="ECO:0007669"/>
    <property type="project" value="UniProtKB-KW"/>
</dbReference>
<keyword evidence="7" id="KW-1185">Reference proteome</keyword>
<evidence type="ECO:0000256" key="2">
    <source>
        <dbReference type="ARBA" id="ARBA00022741"/>
    </source>
</evidence>
<dbReference type="EMBL" id="BONP01000021">
    <property type="protein sequence ID" value="GIG41171.1"/>
    <property type="molecule type" value="Genomic_DNA"/>
</dbReference>
<dbReference type="SUPFAM" id="SSF52540">
    <property type="entry name" value="P-loop containing nucleoside triphosphate hydrolases"/>
    <property type="match status" value="1"/>
</dbReference>
<dbReference type="InterPro" id="IPR003439">
    <property type="entry name" value="ABC_transporter-like_ATP-bd"/>
</dbReference>
<evidence type="ECO:0000313" key="6">
    <source>
        <dbReference type="EMBL" id="GIG41171.1"/>
    </source>
</evidence>
<proteinExistence type="predicted"/>
<organism evidence="6 7">
    <name type="scientific">Cellulomonas phragmiteti</name>
    <dbReference type="NCBI Taxonomy" id="478780"/>
    <lineage>
        <taxon>Bacteria</taxon>
        <taxon>Bacillati</taxon>
        <taxon>Actinomycetota</taxon>
        <taxon>Actinomycetes</taxon>
        <taxon>Micrococcales</taxon>
        <taxon>Cellulomonadaceae</taxon>
        <taxon>Cellulomonas</taxon>
    </lineage>
</organism>
<dbReference type="PROSITE" id="PS50893">
    <property type="entry name" value="ABC_TRANSPORTER_2"/>
    <property type="match status" value="1"/>
</dbReference>
<protein>
    <submittedName>
        <fullName evidence="6">ABC transporter ATP-binding protein</fullName>
    </submittedName>
</protein>
<keyword evidence="2" id="KW-0547">Nucleotide-binding</keyword>
<feature type="domain" description="ABC transporter" evidence="5">
    <location>
        <begin position="10"/>
        <end position="242"/>
    </location>
</feature>
<sequence length="258" mass="27136">MPPAEVAPVLHAVGVGVRHGRVDAVTDVTLAVAAGDKVALVGPNGSGKTTLLRVLGGLCTPTSGIAHLDGADLRRVPGPARARRLAFVGQDEQGDLPFTARDVLLLGRAVRHPDWRPYDDADHAAVDALLDRWELAPLASRGLDEMSGGERRRVLLARAFAQGGDVLLLDEPTNHLDLRHQHALLAHVADAPGTAVVALHDLDLAAAYCTRVVMLARGRVVADGPAPQVLTAARVGEVYGVDARAVDLGGRHHLLVGR</sequence>
<comment type="caution">
    <text evidence="6">The sequence shown here is derived from an EMBL/GenBank/DDBJ whole genome shotgun (WGS) entry which is preliminary data.</text>
</comment>
<dbReference type="InterPro" id="IPR003593">
    <property type="entry name" value="AAA+_ATPase"/>
</dbReference>
<evidence type="ECO:0000256" key="3">
    <source>
        <dbReference type="ARBA" id="ARBA00022840"/>
    </source>
</evidence>
<dbReference type="Gene3D" id="3.40.50.300">
    <property type="entry name" value="P-loop containing nucleotide triphosphate hydrolases"/>
    <property type="match status" value="1"/>
</dbReference>
<keyword evidence="3 6" id="KW-0067">ATP-binding</keyword>
<evidence type="ECO:0000259" key="5">
    <source>
        <dbReference type="PROSITE" id="PS50893"/>
    </source>
</evidence>
<dbReference type="InterPro" id="IPR017871">
    <property type="entry name" value="ABC_transporter-like_CS"/>
</dbReference>
<name>A0ABQ4DP91_9CELL</name>
<evidence type="ECO:0000256" key="4">
    <source>
        <dbReference type="ARBA" id="ARBA00022967"/>
    </source>
</evidence>
<keyword evidence="4" id="KW-1278">Translocase</keyword>
<evidence type="ECO:0000256" key="1">
    <source>
        <dbReference type="ARBA" id="ARBA00022448"/>
    </source>
</evidence>
<dbReference type="SMART" id="SM00382">
    <property type="entry name" value="AAA"/>
    <property type="match status" value="1"/>
</dbReference>
<evidence type="ECO:0000313" key="7">
    <source>
        <dbReference type="Proteomes" id="UP000614741"/>
    </source>
</evidence>
<reference evidence="6 7" key="1">
    <citation type="submission" date="2021-01" db="EMBL/GenBank/DDBJ databases">
        <title>Whole genome shotgun sequence of Cellulomonas phragmiteti NBRC 110785.</title>
        <authorList>
            <person name="Komaki H."/>
            <person name="Tamura T."/>
        </authorList>
    </citation>
    <scope>NUCLEOTIDE SEQUENCE [LARGE SCALE GENOMIC DNA]</scope>
    <source>
        <strain evidence="6 7">NBRC 110785</strain>
    </source>
</reference>
<dbReference type="PROSITE" id="PS00211">
    <property type="entry name" value="ABC_TRANSPORTER_1"/>
    <property type="match status" value="1"/>
</dbReference>
<keyword evidence="1" id="KW-0813">Transport</keyword>
<dbReference type="PANTHER" id="PTHR42794">
    <property type="entry name" value="HEMIN IMPORT ATP-BINDING PROTEIN HMUV"/>
    <property type="match status" value="1"/>
</dbReference>
<gene>
    <name evidence="6" type="ORF">Cph01nite_29330</name>
</gene>